<keyword evidence="2" id="KW-1133">Transmembrane helix</keyword>
<comment type="caution">
    <text evidence="3">The sequence shown here is derived from an EMBL/GenBank/DDBJ whole genome shotgun (WGS) entry which is preliminary data.</text>
</comment>
<gene>
    <name evidence="3" type="ORF">BV898_00926</name>
</gene>
<evidence type="ECO:0000313" key="4">
    <source>
        <dbReference type="Proteomes" id="UP000192578"/>
    </source>
</evidence>
<proteinExistence type="predicted"/>
<evidence type="ECO:0000256" key="1">
    <source>
        <dbReference type="SAM" id="MobiDB-lite"/>
    </source>
</evidence>
<keyword evidence="2" id="KW-0812">Transmembrane</keyword>
<feature type="compositionally biased region" description="Basic and acidic residues" evidence="1">
    <location>
        <begin position="1"/>
        <end position="15"/>
    </location>
</feature>
<name>A0A1W0XCQ8_HYPEX</name>
<dbReference type="Proteomes" id="UP000192578">
    <property type="component" value="Unassembled WGS sequence"/>
</dbReference>
<keyword evidence="4" id="KW-1185">Reference proteome</keyword>
<feature type="transmembrane region" description="Helical" evidence="2">
    <location>
        <begin position="213"/>
        <end position="234"/>
    </location>
</feature>
<reference evidence="4" key="1">
    <citation type="submission" date="2017-01" db="EMBL/GenBank/DDBJ databases">
        <title>Comparative genomics of anhydrobiosis in the tardigrade Hypsibius dujardini.</title>
        <authorList>
            <person name="Yoshida Y."/>
            <person name="Koutsovoulos G."/>
            <person name="Laetsch D."/>
            <person name="Stevens L."/>
            <person name="Kumar S."/>
            <person name="Horikawa D."/>
            <person name="Ishino K."/>
            <person name="Komine S."/>
            <person name="Tomita M."/>
            <person name="Blaxter M."/>
            <person name="Arakawa K."/>
        </authorList>
    </citation>
    <scope>NUCLEOTIDE SEQUENCE [LARGE SCALE GENOMIC DNA]</scope>
    <source>
        <strain evidence="4">Z151</strain>
    </source>
</reference>
<feature type="region of interest" description="Disordered" evidence="1">
    <location>
        <begin position="1"/>
        <end position="25"/>
    </location>
</feature>
<protein>
    <submittedName>
        <fullName evidence="3">Uncharacterized protein</fullName>
    </submittedName>
</protein>
<dbReference type="EMBL" id="MTYJ01000003">
    <property type="protein sequence ID" value="OQV25240.1"/>
    <property type="molecule type" value="Genomic_DNA"/>
</dbReference>
<evidence type="ECO:0000256" key="2">
    <source>
        <dbReference type="SAM" id="Phobius"/>
    </source>
</evidence>
<evidence type="ECO:0000313" key="3">
    <source>
        <dbReference type="EMBL" id="OQV25240.1"/>
    </source>
</evidence>
<dbReference type="AlphaFoldDB" id="A0A1W0XCQ8"/>
<organism evidence="3 4">
    <name type="scientific">Hypsibius exemplaris</name>
    <name type="common">Freshwater tardigrade</name>
    <dbReference type="NCBI Taxonomy" id="2072580"/>
    <lineage>
        <taxon>Eukaryota</taxon>
        <taxon>Metazoa</taxon>
        <taxon>Ecdysozoa</taxon>
        <taxon>Tardigrada</taxon>
        <taxon>Eutardigrada</taxon>
        <taxon>Parachela</taxon>
        <taxon>Hypsibioidea</taxon>
        <taxon>Hypsibiidae</taxon>
        <taxon>Hypsibius</taxon>
    </lineage>
</organism>
<accession>A0A1W0XCQ8</accession>
<sequence>MELPRNEADGGDKENAPIASRTRRPSRIFRLHSNLNEIKLARPGVDVGKKQPKTFLKPTPLIKRKIEQPKKANGAANQKRKIQDVFADGGIKLKTLCPLFVETVAPVNSRVPLQLDKTGQVDDVALPELRDTAHVAPIVTQPAIVAPVAIPVPDQAVAGLPDSFTFEEKDTDLEVALPHPPTPVNALPITVEPRRPAIQEIFVPIDRRPSRDGFSFVGVVLAVLAAVAVLFILCQLSEGWRLGSQDGRHKYLPVNASIRAGSLPG</sequence>
<keyword evidence="2" id="KW-0472">Membrane</keyword>